<reference evidence="1" key="1">
    <citation type="submission" date="2022-06" db="EMBL/GenBank/DDBJ databases">
        <title>Uncovering the hologenomic basis of an extraordinary plant invasion.</title>
        <authorList>
            <person name="Bieker V.C."/>
            <person name="Martin M.D."/>
            <person name="Gilbert T."/>
            <person name="Hodgins K."/>
            <person name="Battlay P."/>
            <person name="Petersen B."/>
            <person name="Wilson J."/>
        </authorList>
    </citation>
    <scope>NUCLEOTIDE SEQUENCE</scope>
    <source>
        <strain evidence="1">AA19_3_7</strain>
        <tissue evidence="1">Leaf</tissue>
    </source>
</reference>
<name>A0AAD5D1D6_AMBAR</name>
<dbReference type="AlphaFoldDB" id="A0AAD5D1D6"/>
<evidence type="ECO:0000313" key="1">
    <source>
        <dbReference type="EMBL" id="KAI7752341.1"/>
    </source>
</evidence>
<accession>A0AAD5D1D6</accession>
<keyword evidence="2" id="KW-1185">Reference proteome</keyword>
<organism evidence="1 2">
    <name type="scientific">Ambrosia artemisiifolia</name>
    <name type="common">Common ragweed</name>
    <dbReference type="NCBI Taxonomy" id="4212"/>
    <lineage>
        <taxon>Eukaryota</taxon>
        <taxon>Viridiplantae</taxon>
        <taxon>Streptophyta</taxon>
        <taxon>Embryophyta</taxon>
        <taxon>Tracheophyta</taxon>
        <taxon>Spermatophyta</taxon>
        <taxon>Magnoliopsida</taxon>
        <taxon>eudicotyledons</taxon>
        <taxon>Gunneridae</taxon>
        <taxon>Pentapetalae</taxon>
        <taxon>asterids</taxon>
        <taxon>campanulids</taxon>
        <taxon>Asterales</taxon>
        <taxon>Asteraceae</taxon>
        <taxon>Asteroideae</taxon>
        <taxon>Heliantheae alliance</taxon>
        <taxon>Heliantheae</taxon>
        <taxon>Ambrosia</taxon>
    </lineage>
</organism>
<gene>
    <name evidence="1" type="ORF">M8C21_014828</name>
</gene>
<dbReference type="SUPFAM" id="SSF74650">
    <property type="entry name" value="Galactose mutarotase-like"/>
    <property type="match status" value="1"/>
</dbReference>
<protein>
    <submittedName>
        <fullName evidence="1">Uncharacterized protein</fullName>
    </submittedName>
</protein>
<evidence type="ECO:0000313" key="2">
    <source>
        <dbReference type="Proteomes" id="UP001206925"/>
    </source>
</evidence>
<dbReference type="EMBL" id="JAMZMK010005705">
    <property type="protein sequence ID" value="KAI7752341.1"/>
    <property type="molecule type" value="Genomic_DNA"/>
</dbReference>
<feature type="non-terminal residue" evidence="1">
    <location>
        <position position="1"/>
    </location>
</feature>
<dbReference type="GO" id="GO:0003824">
    <property type="term" value="F:catalytic activity"/>
    <property type="evidence" value="ECO:0007669"/>
    <property type="project" value="InterPro"/>
</dbReference>
<sequence length="85" mass="9749">MTRVELKKLFAKRKITKVSEMSLTANQGREEMEKKRLVWKVEGSKNEPAVQRGGPVDPQKLVVELAPMEIRTFIVTLGNKISRRL</sequence>
<proteinExistence type="predicted"/>
<dbReference type="GO" id="GO:0005975">
    <property type="term" value="P:carbohydrate metabolic process"/>
    <property type="evidence" value="ECO:0007669"/>
    <property type="project" value="InterPro"/>
</dbReference>
<dbReference type="Gene3D" id="2.60.40.1360">
    <property type="match status" value="1"/>
</dbReference>
<dbReference type="InterPro" id="IPR011013">
    <property type="entry name" value="Gal_mutarotase_sf_dom"/>
</dbReference>
<comment type="caution">
    <text evidence="1">The sequence shown here is derived from an EMBL/GenBank/DDBJ whole genome shotgun (WGS) entry which is preliminary data.</text>
</comment>
<dbReference type="GO" id="GO:0030246">
    <property type="term" value="F:carbohydrate binding"/>
    <property type="evidence" value="ECO:0007669"/>
    <property type="project" value="InterPro"/>
</dbReference>
<dbReference type="Proteomes" id="UP001206925">
    <property type="component" value="Unassembled WGS sequence"/>
</dbReference>